<organism evidence="11 12">
    <name type="scientific">Plasmodium gonderi</name>
    <dbReference type="NCBI Taxonomy" id="77519"/>
    <lineage>
        <taxon>Eukaryota</taxon>
        <taxon>Sar</taxon>
        <taxon>Alveolata</taxon>
        <taxon>Apicomplexa</taxon>
        <taxon>Aconoidasida</taxon>
        <taxon>Haemosporida</taxon>
        <taxon>Plasmodiidae</taxon>
        <taxon>Plasmodium</taxon>
        <taxon>Plasmodium (Plasmodium)</taxon>
    </lineage>
</organism>
<dbReference type="Gene3D" id="2.60.40.2860">
    <property type="match status" value="2"/>
</dbReference>
<accession>A0A1Y1JCZ3</accession>
<dbReference type="GO" id="GO:0005886">
    <property type="term" value="C:plasma membrane"/>
    <property type="evidence" value="ECO:0007669"/>
    <property type="project" value="UniProtKB-SubCell"/>
</dbReference>
<keyword evidence="3" id="KW-1003">Cell membrane</keyword>
<keyword evidence="7" id="KW-0325">Glycoprotein</keyword>
<dbReference type="RefSeq" id="XP_028541814.1">
    <property type="nucleotide sequence ID" value="XM_028686013.1"/>
</dbReference>
<evidence type="ECO:0000256" key="4">
    <source>
        <dbReference type="ARBA" id="ARBA00022729"/>
    </source>
</evidence>
<protein>
    <recommendedName>
        <fullName evidence="10">6-Cys domain-containing protein</fullName>
    </recommendedName>
</protein>
<evidence type="ECO:0000259" key="10">
    <source>
        <dbReference type="PROSITE" id="PS51701"/>
    </source>
</evidence>
<keyword evidence="12" id="KW-1185">Reference proteome</keyword>
<evidence type="ECO:0000313" key="12">
    <source>
        <dbReference type="Proteomes" id="UP000195521"/>
    </source>
</evidence>
<comment type="caution">
    <text evidence="11">The sequence shown here is derived from an EMBL/GenBank/DDBJ whole genome shotgun (WGS) entry which is preliminary data.</text>
</comment>
<dbReference type="InterPro" id="IPR038160">
    <property type="entry name" value="6_CYS_dom_sf"/>
</dbReference>
<name>A0A1Y1JCZ3_PLAGO</name>
<dbReference type="SMART" id="SM00970">
    <property type="entry name" value="s48_45"/>
    <property type="match status" value="1"/>
</dbReference>
<evidence type="ECO:0000256" key="6">
    <source>
        <dbReference type="ARBA" id="ARBA00023157"/>
    </source>
</evidence>
<feature type="domain" description="6-Cys" evidence="10">
    <location>
        <begin position="22"/>
        <end position="157"/>
    </location>
</feature>
<dbReference type="Pfam" id="PF07422">
    <property type="entry name" value="s48_45"/>
    <property type="match status" value="1"/>
</dbReference>
<evidence type="ECO:0000256" key="8">
    <source>
        <dbReference type="SAM" id="MobiDB-lite"/>
    </source>
</evidence>
<evidence type="ECO:0000256" key="3">
    <source>
        <dbReference type="ARBA" id="ARBA00022475"/>
    </source>
</evidence>
<dbReference type="OrthoDB" id="386449at2759"/>
<evidence type="ECO:0000256" key="2">
    <source>
        <dbReference type="ARBA" id="ARBA00004241"/>
    </source>
</evidence>
<dbReference type="GeneID" id="39745929"/>
<proteinExistence type="predicted"/>
<dbReference type="AlphaFoldDB" id="A0A1Y1JCZ3"/>
<evidence type="ECO:0000256" key="7">
    <source>
        <dbReference type="ARBA" id="ARBA00023180"/>
    </source>
</evidence>
<reference evidence="12" key="1">
    <citation type="submission" date="2017-04" db="EMBL/GenBank/DDBJ databases">
        <title>Plasmodium gonderi genome.</title>
        <authorList>
            <person name="Arisue N."/>
            <person name="Honma H."/>
            <person name="Kawai S."/>
            <person name="Tougan T."/>
            <person name="Tanabe K."/>
            <person name="Horii T."/>
        </authorList>
    </citation>
    <scope>NUCLEOTIDE SEQUENCE [LARGE SCALE GENOMIC DNA]</scope>
    <source>
        <strain evidence="12">ATCC 30045</strain>
    </source>
</reference>
<dbReference type="Proteomes" id="UP000195521">
    <property type="component" value="Unassembled WGS sequence"/>
</dbReference>
<dbReference type="PROSITE" id="PS51701">
    <property type="entry name" value="6_CYS"/>
    <property type="match status" value="2"/>
</dbReference>
<evidence type="ECO:0000256" key="9">
    <source>
        <dbReference type="SAM" id="SignalP"/>
    </source>
</evidence>
<sequence>MAISIHVTLIFAVLAILYQLKENILCAGEEVPLCISEFNQDKECNISTEFGKGIKIYCPFDSVPNNNGVIRMNGQLVNNDNTCFNRMKSNDGPNMNVTKELTEFVSDLIIYTNRRENTHYVYAPHTVTNGISLSCNCIDRGKQKAYKLNIQINAHKKKEKKIKGCNFYYSDDNNEENENELEKNINLKYKKDCFLDVHANDVIYLKSKVHNMYSNLIINPFHCFHEVLNEENKQEQISGLLNGARVIPGLNTYINDPMLPKFLSYLFVPDEINESIKVICNCSIKDNALDETYVGTVYLNFKKSEKLYPVNDENYGRKNNNGDHDEEGRGKQNLIRDDRKGANKSSSMLRQLSLLLILLMFAPW</sequence>
<feature type="signal peptide" evidence="9">
    <location>
        <begin position="1"/>
        <end position="15"/>
    </location>
</feature>
<evidence type="ECO:0000313" key="11">
    <source>
        <dbReference type="EMBL" id="GAW79225.1"/>
    </source>
</evidence>
<dbReference type="EMBL" id="BDQF01000003">
    <property type="protein sequence ID" value="GAW79225.1"/>
    <property type="molecule type" value="Genomic_DNA"/>
</dbReference>
<evidence type="ECO:0000256" key="1">
    <source>
        <dbReference type="ARBA" id="ARBA00004236"/>
    </source>
</evidence>
<dbReference type="OMA" id="NQDKECN"/>
<evidence type="ECO:0000256" key="5">
    <source>
        <dbReference type="ARBA" id="ARBA00023136"/>
    </source>
</evidence>
<feature type="compositionally biased region" description="Basic and acidic residues" evidence="8">
    <location>
        <begin position="314"/>
        <end position="341"/>
    </location>
</feature>
<keyword evidence="4 9" id="KW-0732">Signal</keyword>
<gene>
    <name evidence="11" type="ORF">PGO_030250</name>
</gene>
<feature type="domain" description="6-Cys" evidence="10">
    <location>
        <begin position="161"/>
        <end position="304"/>
    </location>
</feature>
<dbReference type="InterPro" id="IPR010884">
    <property type="entry name" value="6_CYS_dom"/>
</dbReference>
<comment type="subcellular location">
    <subcellularLocation>
        <location evidence="1">Cell membrane</location>
    </subcellularLocation>
    <subcellularLocation>
        <location evidence="2">Cell surface</location>
    </subcellularLocation>
</comment>
<keyword evidence="5" id="KW-0472">Membrane</keyword>
<feature type="chain" id="PRO_5013095804" description="6-Cys domain-containing protein" evidence="9">
    <location>
        <begin position="16"/>
        <end position="364"/>
    </location>
</feature>
<dbReference type="GO" id="GO:0009986">
    <property type="term" value="C:cell surface"/>
    <property type="evidence" value="ECO:0007669"/>
    <property type="project" value="UniProtKB-SubCell"/>
</dbReference>
<keyword evidence="6" id="KW-1015">Disulfide bond</keyword>
<feature type="region of interest" description="Disordered" evidence="8">
    <location>
        <begin position="312"/>
        <end position="342"/>
    </location>
</feature>